<feature type="binding site" evidence="3">
    <location>
        <position position="82"/>
    </location>
    <ligand>
        <name>Zn(2+)</name>
        <dbReference type="ChEBI" id="CHEBI:29105"/>
        <label>1</label>
        <note>catalytic</note>
    </ligand>
</feature>
<comment type="cofactor">
    <cofactor evidence="3">
        <name>Zn(2+)</name>
        <dbReference type="ChEBI" id="CHEBI:29105"/>
    </cofactor>
    <text evidence="3">Binds 2 Zn(2+) ions per subunit. One is catalytic and the other provides a structural contribution.</text>
</comment>
<gene>
    <name evidence="4" type="ORF">SAMN05446037_103726</name>
</gene>
<evidence type="ECO:0000256" key="1">
    <source>
        <dbReference type="PIRSR" id="PIRSR001359-1"/>
    </source>
</evidence>
<dbReference type="PANTHER" id="PTHR30304">
    <property type="entry name" value="D-TAGATOSE-1,6-BISPHOSPHATE ALDOLASE"/>
    <property type="match status" value="1"/>
</dbReference>
<feature type="binding site" evidence="2">
    <location>
        <begin position="228"/>
        <end position="231"/>
    </location>
    <ligand>
        <name>dihydroxyacetone phosphate</name>
        <dbReference type="ChEBI" id="CHEBI:57642"/>
    </ligand>
</feature>
<dbReference type="OrthoDB" id="9803995at2"/>
<feature type="binding site" evidence="3">
    <location>
        <position position="206"/>
    </location>
    <ligand>
        <name>Zn(2+)</name>
        <dbReference type="ChEBI" id="CHEBI:29105"/>
        <label>1</label>
        <note>catalytic</note>
    </ligand>
</feature>
<dbReference type="RefSeq" id="WP_089285066.1">
    <property type="nucleotide sequence ID" value="NZ_FZOJ01000037.1"/>
</dbReference>
<dbReference type="InterPro" id="IPR013785">
    <property type="entry name" value="Aldolase_TIM"/>
</dbReference>
<reference evidence="4 5" key="1">
    <citation type="submission" date="2017-06" db="EMBL/GenBank/DDBJ databases">
        <authorList>
            <person name="Kim H.J."/>
            <person name="Triplett B.A."/>
        </authorList>
    </citation>
    <scope>NUCLEOTIDE SEQUENCE [LARGE SCALE GENOMIC DNA]</scope>
    <source>
        <strain evidence="4 5">SCA</strain>
    </source>
</reference>
<dbReference type="EMBL" id="FZOJ01000037">
    <property type="protein sequence ID" value="SNT07399.1"/>
    <property type="molecule type" value="Genomic_DNA"/>
</dbReference>
<dbReference type="InterPro" id="IPR050246">
    <property type="entry name" value="Class_II_FBP_aldolase"/>
</dbReference>
<dbReference type="GO" id="GO:0008270">
    <property type="term" value="F:zinc ion binding"/>
    <property type="evidence" value="ECO:0007669"/>
    <property type="project" value="InterPro"/>
</dbReference>
<dbReference type="PANTHER" id="PTHR30304:SF0">
    <property type="entry name" value="D-TAGATOSE-1,6-BISPHOSPHATE ALDOLASE SUBUNIT GATY-RELATED"/>
    <property type="match status" value="1"/>
</dbReference>
<accession>A0A239JNR2</accession>
<dbReference type="SUPFAM" id="SSF51569">
    <property type="entry name" value="Aldolase"/>
    <property type="match status" value="1"/>
</dbReference>
<name>A0A239JNR2_9FIRM</name>
<proteinExistence type="predicted"/>
<dbReference type="Gene3D" id="3.20.20.70">
    <property type="entry name" value="Aldolase class I"/>
    <property type="match status" value="1"/>
</dbReference>
<evidence type="ECO:0000313" key="5">
    <source>
        <dbReference type="Proteomes" id="UP000198304"/>
    </source>
</evidence>
<dbReference type="NCBIfam" id="TIGR00167">
    <property type="entry name" value="cbbA"/>
    <property type="match status" value="1"/>
</dbReference>
<evidence type="ECO:0000313" key="4">
    <source>
        <dbReference type="EMBL" id="SNT07399.1"/>
    </source>
</evidence>
<dbReference type="CDD" id="cd00947">
    <property type="entry name" value="TBP_aldolase_IIB"/>
    <property type="match status" value="1"/>
</dbReference>
<dbReference type="PIRSF" id="PIRSF001359">
    <property type="entry name" value="F_bP_aldolase_II"/>
    <property type="match status" value="1"/>
</dbReference>
<feature type="binding site" evidence="3">
    <location>
        <position position="133"/>
    </location>
    <ligand>
        <name>Zn(2+)</name>
        <dbReference type="ChEBI" id="CHEBI:29105"/>
        <label>2</label>
    </ligand>
</feature>
<evidence type="ECO:0000256" key="2">
    <source>
        <dbReference type="PIRSR" id="PIRSR001359-2"/>
    </source>
</evidence>
<dbReference type="InterPro" id="IPR000771">
    <property type="entry name" value="FBA_II"/>
</dbReference>
<keyword evidence="3" id="KW-0862">Zinc</keyword>
<dbReference type="Pfam" id="PF01116">
    <property type="entry name" value="F_bP_aldolase"/>
    <property type="match status" value="1"/>
</dbReference>
<feature type="binding site" evidence="2">
    <location>
        <begin position="207"/>
        <end position="209"/>
    </location>
    <ligand>
        <name>dihydroxyacetone phosphate</name>
        <dbReference type="ChEBI" id="CHEBI:57642"/>
    </ligand>
</feature>
<feature type="binding site" evidence="3">
    <location>
        <position position="103"/>
    </location>
    <ligand>
        <name>Zn(2+)</name>
        <dbReference type="ChEBI" id="CHEBI:29105"/>
        <label>2</label>
    </ligand>
</feature>
<protein>
    <submittedName>
        <fullName evidence="4">Fructose-bisphosphate aldolase, class II</fullName>
    </submittedName>
</protein>
<feature type="binding site" evidence="2">
    <location>
        <position position="179"/>
    </location>
    <ligand>
        <name>dihydroxyacetone phosphate</name>
        <dbReference type="ChEBI" id="CHEBI:57642"/>
    </ligand>
</feature>
<keyword evidence="5" id="KW-1185">Reference proteome</keyword>
<evidence type="ECO:0000256" key="3">
    <source>
        <dbReference type="PIRSR" id="PIRSR001359-3"/>
    </source>
</evidence>
<dbReference type="GO" id="GO:0005975">
    <property type="term" value="P:carbohydrate metabolic process"/>
    <property type="evidence" value="ECO:0007669"/>
    <property type="project" value="InterPro"/>
</dbReference>
<organism evidence="4 5">
    <name type="scientific">Anaerovirgula multivorans</name>
    <dbReference type="NCBI Taxonomy" id="312168"/>
    <lineage>
        <taxon>Bacteria</taxon>
        <taxon>Bacillati</taxon>
        <taxon>Bacillota</taxon>
        <taxon>Clostridia</taxon>
        <taxon>Peptostreptococcales</taxon>
        <taxon>Natronincolaceae</taxon>
        <taxon>Anaerovirgula</taxon>
    </lineage>
</organism>
<feature type="active site" description="Proton donor" evidence="1">
    <location>
        <position position="81"/>
    </location>
</feature>
<feature type="binding site" evidence="3">
    <location>
        <position position="178"/>
    </location>
    <ligand>
        <name>Zn(2+)</name>
        <dbReference type="ChEBI" id="CHEBI:29105"/>
        <label>1</label>
        <note>catalytic</note>
    </ligand>
</feature>
<keyword evidence="3" id="KW-0479">Metal-binding</keyword>
<dbReference type="GO" id="GO:0016832">
    <property type="term" value="F:aldehyde-lyase activity"/>
    <property type="evidence" value="ECO:0007669"/>
    <property type="project" value="InterPro"/>
</dbReference>
<sequence length="276" mass="30648">MLVNLKEILEEARLKKYAVGAFSCYNYETIKGVMEAAEELGRPTIIAFGENYFSNMDLEEVVALVTQMNKKSSIKAALHLDHCKSIHHIQKAIKAGFTSVMYDGSDLSFEENINNTKQIVKEAHAMNVSVEAELGSLALGEHSNEEGAKEMYTNPKEAKKFVEETGVDALAVSIGTVHGMYKGEANIDIDVLEKINTLVNIPLVLHGGSGTPEEIIKKCINRGISKINVNTEISVHVMEKIKYDLAKEKNFHYSILAIQNKNAVKEVVKKYVQIFS</sequence>
<dbReference type="Proteomes" id="UP000198304">
    <property type="component" value="Unassembled WGS sequence"/>
</dbReference>
<dbReference type="AlphaFoldDB" id="A0A239JNR2"/>